<dbReference type="Pfam" id="PF07992">
    <property type="entry name" value="Pyr_redox_2"/>
    <property type="match status" value="1"/>
</dbReference>
<dbReference type="SUPFAM" id="SSF51905">
    <property type="entry name" value="FAD/NAD(P)-binding domain"/>
    <property type="match status" value="2"/>
</dbReference>
<dbReference type="PANTHER" id="PTHR10632">
    <property type="entry name" value="SULFIDE:QUINONE OXIDOREDUCTASE"/>
    <property type="match status" value="1"/>
</dbReference>
<dbReference type="GO" id="GO:0070221">
    <property type="term" value="P:sulfide oxidation, using sulfide:quinone oxidoreductase"/>
    <property type="evidence" value="ECO:0007669"/>
    <property type="project" value="TreeGrafter"/>
</dbReference>
<dbReference type="InterPro" id="IPR036188">
    <property type="entry name" value="FAD/NAD-bd_sf"/>
</dbReference>
<keyword evidence="3" id="KW-1185">Reference proteome</keyword>
<dbReference type="GO" id="GO:0071949">
    <property type="term" value="F:FAD binding"/>
    <property type="evidence" value="ECO:0007669"/>
    <property type="project" value="TreeGrafter"/>
</dbReference>
<protein>
    <recommendedName>
        <fullName evidence="1">FAD/NAD(P)-binding domain-containing protein</fullName>
    </recommendedName>
</protein>
<evidence type="ECO:0000313" key="3">
    <source>
        <dbReference type="Proteomes" id="UP001208570"/>
    </source>
</evidence>
<feature type="domain" description="FAD/NAD(P)-binding" evidence="1">
    <location>
        <begin position="50"/>
        <end position="166"/>
    </location>
</feature>
<proteinExistence type="predicted"/>
<reference evidence="2" key="1">
    <citation type="journal article" date="2023" name="Mol. Biol. Evol.">
        <title>Third-Generation Sequencing Reveals the Adaptive Role of the Epigenome in Three Deep-Sea Polychaetes.</title>
        <authorList>
            <person name="Perez M."/>
            <person name="Aroh O."/>
            <person name="Sun Y."/>
            <person name="Lan Y."/>
            <person name="Juniper S.K."/>
            <person name="Young C.R."/>
            <person name="Angers B."/>
            <person name="Qian P.Y."/>
        </authorList>
    </citation>
    <scope>NUCLEOTIDE SEQUENCE</scope>
    <source>
        <strain evidence="2">P08H-3</strain>
    </source>
</reference>
<dbReference type="PANTHER" id="PTHR10632:SF2">
    <property type="entry name" value="SULFIDE:QUINONE OXIDOREDUCTASE, MITOCHONDRIAL"/>
    <property type="match status" value="1"/>
</dbReference>
<dbReference type="EMBL" id="JAODUP010000297">
    <property type="protein sequence ID" value="KAK2153430.1"/>
    <property type="molecule type" value="Genomic_DNA"/>
</dbReference>
<evidence type="ECO:0000259" key="1">
    <source>
        <dbReference type="Pfam" id="PF07992"/>
    </source>
</evidence>
<comment type="caution">
    <text evidence="2">The sequence shown here is derived from an EMBL/GenBank/DDBJ whole genome shotgun (WGS) entry which is preliminary data.</text>
</comment>
<dbReference type="Proteomes" id="UP001208570">
    <property type="component" value="Unassembled WGS sequence"/>
</dbReference>
<dbReference type="AlphaFoldDB" id="A0AAD9N1M7"/>
<sequence>MMLCYRHLSRSAGAVAKSWTAMLNNLQVQKQRSSPAAFSTSSVSESVRRYDLVIVGGGAGGCATAHMFSRKMGRGRVAIIEPADVHYYQPLWTLVGGGIKKIEQSGKPMGSVLPQGCEWIKEKCVEFDPDNSSVTTESGQLIRYQFLVVAVGLQLNYHLIKGLPEAFDIDPMLCSNYMSKYVVKTRPAMEAFKEGNAIFTFPNTPIKCAGAPQKIMYLTEHYFRKVNFRHNLIEVRPEKKEAIFQHLDTLETKVFPYEMMHIVPPMSTPKELWDTPLVDSTGYVTVNRETLQHTKYPNVFGIGDNTNIPTSKTAAAVASQTGVLLKNLCSVIAGKEANIEKYDGYTSCPLVTAPGKCVMAEFDWDGQPLETFPFDQSKERRTMYHFKQDIFPELYWSLLIRGRWHGPALIRKALHLGMSR</sequence>
<dbReference type="InterPro" id="IPR023753">
    <property type="entry name" value="FAD/NAD-binding_dom"/>
</dbReference>
<dbReference type="GO" id="GO:0070224">
    <property type="term" value="F:sulfide:quinone oxidoreductase activity"/>
    <property type="evidence" value="ECO:0007669"/>
    <property type="project" value="TreeGrafter"/>
</dbReference>
<dbReference type="InterPro" id="IPR015904">
    <property type="entry name" value="Sulphide_quinone_reductase"/>
</dbReference>
<evidence type="ECO:0000313" key="2">
    <source>
        <dbReference type="EMBL" id="KAK2153430.1"/>
    </source>
</evidence>
<accession>A0AAD9N1M7</accession>
<dbReference type="Gene3D" id="3.50.50.100">
    <property type="match status" value="1"/>
</dbReference>
<name>A0AAD9N1M7_9ANNE</name>
<organism evidence="2 3">
    <name type="scientific">Paralvinella palmiformis</name>
    <dbReference type="NCBI Taxonomy" id="53620"/>
    <lineage>
        <taxon>Eukaryota</taxon>
        <taxon>Metazoa</taxon>
        <taxon>Spiralia</taxon>
        <taxon>Lophotrochozoa</taxon>
        <taxon>Annelida</taxon>
        <taxon>Polychaeta</taxon>
        <taxon>Sedentaria</taxon>
        <taxon>Canalipalpata</taxon>
        <taxon>Terebellida</taxon>
        <taxon>Terebelliformia</taxon>
        <taxon>Alvinellidae</taxon>
        <taxon>Paralvinella</taxon>
    </lineage>
</organism>
<dbReference type="GO" id="GO:0005739">
    <property type="term" value="C:mitochondrion"/>
    <property type="evidence" value="ECO:0007669"/>
    <property type="project" value="TreeGrafter"/>
</dbReference>
<gene>
    <name evidence="2" type="ORF">LSH36_297g00031</name>
</gene>